<name>A0A5J4T3K6_9EUKA</name>
<proteinExistence type="predicted"/>
<feature type="compositionally biased region" description="Acidic residues" evidence="1">
    <location>
        <begin position="87"/>
        <end position="98"/>
    </location>
</feature>
<evidence type="ECO:0000313" key="2">
    <source>
        <dbReference type="EMBL" id="KAA6352907.1"/>
    </source>
</evidence>
<reference evidence="2 3" key="1">
    <citation type="submission" date="2019-03" db="EMBL/GenBank/DDBJ databases">
        <title>Single cell metagenomics reveals metabolic interactions within the superorganism composed of flagellate Streblomastix strix and complex community of Bacteroidetes bacteria on its surface.</title>
        <authorList>
            <person name="Treitli S.C."/>
            <person name="Kolisko M."/>
            <person name="Husnik F."/>
            <person name="Keeling P."/>
            <person name="Hampl V."/>
        </authorList>
    </citation>
    <scope>NUCLEOTIDE SEQUENCE [LARGE SCALE GENOMIC DNA]</scope>
    <source>
        <strain evidence="2">ST1C</strain>
    </source>
</reference>
<feature type="non-terminal residue" evidence="2">
    <location>
        <position position="1"/>
    </location>
</feature>
<accession>A0A5J4T3K6</accession>
<evidence type="ECO:0000256" key="1">
    <source>
        <dbReference type="SAM" id="MobiDB-lite"/>
    </source>
</evidence>
<evidence type="ECO:0000313" key="3">
    <source>
        <dbReference type="Proteomes" id="UP000324800"/>
    </source>
</evidence>
<dbReference type="EMBL" id="SNRW01039101">
    <property type="protein sequence ID" value="KAA6352907.1"/>
    <property type="molecule type" value="Genomic_DNA"/>
</dbReference>
<protein>
    <submittedName>
        <fullName evidence="2">Uncharacterized protein</fullName>
    </submittedName>
</protein>
<comment type="caution">
    <text evidence="2">The sequence shown here is derived from an EMBL/GenBank/DDBJ whole genome shotgun (WGS) entry which is preliminary data.</text>
</comment>
<organism evidence="2 3">
    <name type="scientific">Streblomastix strix</name>
    <dbReference type="NCBI Taxonomy" id="222440"/>
    <lineage>
        <taxon>Eukaryota</taxon>
        <taxon>Metamonada</taxon>
        <taxon>Preaxostyla</taxon>
        <taxon>Oxymonadida</taxon>
        <taxon>Streblomastigidae</taxon>
        <taxon>Streblomastix</taxon>
    </lineage>
</organism>
<dbReference type="Proteomes" id="UP000324800">
    <property type="component" value="Unassembled WGS sequence"/>
</dbReference>
<sequence>SQFKILHFGFLRTPIATHQLNKSKGWEWGQIWKIKNQIPQKEDYDCVFEREDRDYTLDRDDDDDFEIDIRAPYKDYLYKRDKQDSDSNSDSESESDDV</sequence>
<feature type="region of interest" description="Disordered" evidence="1">
    <location>
        <begin position="78"/>
        <end position="98"/>
    </location>
</feature>
<gene>
    <name evidence="2" type="ORF">EZS28_051566</name>
</gene>
<dbReference type="AlphaFoldDB" id="A0A5J4T3K6"/>